<dbReference type="Pfam" id="PF00382">
    <property type="entry name" value="TFIIB"/>
    <property type="match status" value="2"/>
</dbReference>
<feature type="region of interest" description="Disordered" evidence="11">
    <location>
        <begin position="1"/>
        <end position="24"/>
    </location>
</feature>
<dbReference type="PROSITE" id="PS51134">
    <property type="entry name" value="ZF_TFIIB"/>
    <property type="match status" value="1"/>
</dbReference>
<dbReference type="GO" id="GO:0008270">
    <property type="term" value="F:zinc ion binding"/>
    <property type="evidence" value="ECO:0007669"/>
    <property type="project" value="UniProtKB-KW"/>
</dbReference>
<feature type="region of interest" description="Disordered" evidence="11">
    <location>
        <begin position="106"/>
        <end position="126"/>
    </location>
</feature>
<dbReference type="Gene3D" id="1.10.472.10">
    <property type="entry name" value="Cyclin-like"/>
    <property type="match status" value="1"/>
</dbReference>
<keyword evidence="7" id="KW-0805">Transcription regulation</keyword>
<keyword evidence="4" id="KW-0677">Repeat</keyword>
<accession>A0AAV8E7E0</accession>
<evidence type="ECO:0000256" key="3">
    <source>
        <dbReference type="ARBA" id="ARBA00022723"/>
    </source>
</evidence>
<dbReference type="AlphaFoldDB" id="A0AAV8E7E0"/>
<dbReference type="PANTHER" id="PTHR11618">
    <property type="entry name" value="TRANSCRIPTION INITIATION FACTOR IIB-RELATED"/>
    <property type="match status" value="1"/>
</dbReference>
<dbReference type="PANTHER" id="PTHR11618:SF78">
    <property type="entry name" value="TRANSCRIPTION INITIATION FACTOR IIB-2"/>
    <property type="match status" value="1"/>
</dbReference>
<evidence type="ECO:0000313" key="14">
    <source>
        <dbReference type="Proteomes" id="UP001140206"/>
    </source>
</evidence>
<evidence type="ECO:0000259" key="12">
    <source>
        <dbReference type="PROSITE" id="PS51134"/>
    </source>
</evidence>
<keyword evidence="5 10" id="KW-0863">Zinc-finger</keyword>
<comment type="similarity">
    <text evidence="2">Belongs to the TFIIB family.</text>
</comment>
<comment type="caution">
    <text evidence="13">The sequence shown here is derived from an EMBL/GenBank/DDBJ whole genome shotgun (WGS) entry which is preliminary data.</text>
</comment>
<feature type="domain" description="TFIIB-type" evidence="12">
    <location>
        <begin position="64"/>
        <end position="96"/>
    </location>
</feature>
<dbReference type="InterPro" id="IPR013763">
    <property type="entry name" value="Cyclin-like_dom"/>
</dbReference>
<evidence type="ECO:0000256" key="10">
    <source>
        <dbReference type="PROSITE-ProRule" id="PRU00469"/>
    </source>
</evidence>
<dbReference type="GO" id="GO:0097550">
    <property type="term" value="C:transcription preinitiation complex"/>
    <property type="evidence" value="ECO:0007669"/>
    <property type="project" value="TreeGrafter"/>
</dbReference>
<evidence type="ECO:0000256" key="9">
    <source>
        <dbReference type="ARBA" id="ARBA00023242"/>
    </source>
</evidence>
<dbReference type="GO" id="GO:0070897">
    <property type="term" value="P:transcription preinitiation complex assembly"/>
    <property type="evidence" value="ECO:0007669"/>
    <property type="project" value="InterPro"/>
</dbReference>
<dbReference type="FunFam" id="1.10.472.10:FF:000019">
    <property type="entry name" value="transcription initiation factor IIB"/>
    <property type="match status" value="1"/>
</dbReference>
<name>A0AAV8E7E0_9POAL</name>
<dbReference type="GO" id="GO:0005634">
    <property type="term" value="C:nucleus"/>
    <property type="evidence" value="ECO:0007669"/>
    <property type="project" value="UniProtKB-SubCell"/>
</dbReference>
<dbReference type="GO" id="GO:0017025">
    <property type="term" value="F:TBP-class protein binding"/>
    <property type="evidence" value="ECO:0007669"/>
    <property type="project" value="InterPro"/>
</dbReference>
<dbReference type="SMART" id="SM00385">
    <property type="entry name" value="CYCLIN"/>
    <property type="match status" value="2"/>
</dbReference>
<evidence type="ECO:0000256" key="8">
    <source>
        <dbReference type="ARBA" id="ARBA00023163"/>
    </source>
</evidence>
<dbReference type="InterPro" id="IPR036915">
    <property type="entry name" value="Cyclin-like_sf"/>
</dbReference>
<dbReference type="FunFam" id="1.10.472.170:FF:000001">
    <property type="entry name" value="Transcription initiation factor IIB"/>
    <property type="match status" value="1"/>
</dbReference>
<dbReference type="CDD" id="cd20551">
    <property type="entry name" value="CYCLIN_TFIIB_rpt1"/>
    <property type="match status" value="1"/>
</dbReference>
<keyword evidence="14" id="KW-1185">Reference proteome</keyword>
<dbReference type="InterPro" id="IPR013137">
    <property type="entry name" value="Znf_TFIIB"/>
</dbReference>
<feature type="compositionally biased region" description="Basic residues" evidence="11">
    <location>
        <begin position="1"/>
        <end position="17"/>
    </location>
</feature>
<keyword evidence="8" id="KW-0804">Transcription</keyword>
<evidence type="ECO:0000256" key="5">
    <source>
        <dbReference type="ARBA" id="ARBA00022771"/>
    </source>
</evidence>
<evidence type="ECO:0000256" key="6">
    <source>
        <dbReference type="ARBA" id="ARBA00022833"/>
    </source>
</evidence>
<reference evidence="13" key="1">
    <citation type="submission" date="2022-08" db="EMBL/GenBank/DDBJ databases">
        <authorList>
            <person name="Marques A."/>
        </authorList>
    </citation>
    <scope>NUCLEOTIDE SEQUENCE</scope>
    <source>
        <strain evidence="13">RhyPub2mFocal</strain>
        <tissue evidence="13">Leaves</tissue>
    </source>
</reference>
<dbReference type="Pfam" id="PF08271">
    <property type="entry name" value="Zn_Ribbon_TF"/>
    <property type="match status" value="1"/>
</dbReference>
<protein>
    <submittedName>
        <fullName evidence="13">Transcription initiation factor IIB</fullName>
    </submittedName>
</protein>
<dbReference type="EMBL" id="JAMFTS010000003">
    <property type="protein sequence ID" value="KAJ4777007.1"/>
    <property type="molecule type" value="Genomic_DNA"/>
</dbReference>
<evidence type="ECO:0000256" key="2">
    <source>
        <dbReference type="ARBA" id="ARBA00010857"/>
    </source>
</evidence>
<keyword evidence="9" id="KW-0539">Nucleus</keyword>
<keyword evidence="3" id="KW-0479">Metal-binding</keyword>
<proteinExistence type="inferred from homology"/>
<evidence type="ECO:0000256" key="1">
    <source>
        <dbReference type="ARBA" id="ARBA00004123"/>
    </source>
</evidence>
<dbReference type="Proteomes" id="UP001140206">
    <property type="component" value="Chromosome 3"/>
</dbReference>
<evidence type="ECO:0000256" key="4">
    <source>
        <dbReference type="ARBA" id="ARBA00022737"/>
    </source>
</evidence>
<dbReference type="PRINTS" id="PR00685">
    <property type="entry name" value="TIFACTORIIB"/>
</dbReference>
<organism evidence="13 14">
    <name type="scientific">Rhynchospora pubera</name>
    <dbReference type="NCBI Taxonomy" id="906938"/>
    <lineage>
        <taxon>Eukaryota</taxon>
        <taxon>Viridiplantae</taxon>
        <taxon>Streptophyta</taxon>
        <taxon>Embryophyta</taxon>
        <taxon>Tracheophyta</taxon>
        <taxon>Spermatophyta</taxon>
        <taxon>Magnoliopsida</taxon>
        <taxon>Liliopsida</taxon>
        <taxon>Poales</taxon>
        <taxon>Cyperaceae</taxon>
        <taxon>Cyperoideae</taxon>
        <taxon>Rhynchosporeae</taxon>
        <taxon>Rhynchospora</taxon>
    </lineage>
</organism>
<dbReference type="SUPFAM" id="SSF57783">
    <property type="entry name" value="Zinc beta-ribbon"/>
    <property type="match status" value="1"/>
</dbReference>
<sequence>MTKIKSKNRNKNQKSVRKLINTSPPDPFSLHNSIPYAPSLSLHRFSSTLSLSTPNRTAVKMSDSDLYCFECKRETVIIVDHAAGDAICSECGLVLEARSIDESSEWRTFSDDTNDNDPNRVGGPTNPLLSNGGLSTIITKSSGTRSGSLFSEIGRLQNRMSHSASDQALIRAFGKIADVADRLGLVNTIKDRANELYKRLDEKSAKSRNQDAIFAACIYIACRQENAPRTIKEICTAACGVTKKDLGRARTFIEKQLGVETGSLVEMGSIHAADFVKRFCSALGLNLSTVKAVQRVVEKCEEFDIRNTPISIAAAVIYVIVQQSDNSKTIKDVASSTGVGESTIRSVAKVVEDKLSSSGLF</sequence>
<dbReference type="Gene3D" id="1.10.472.170">
    <property type="match status" value="1"/>
</dbReference>
<dbReference type="InterPro" id="IPR013150">
    <property type="entry name" value="TFIIB_cyclin"/>
</dbReference>
<evidence type="ECO:0000256" key="7">
    <source>
        <dbReference type="ARBA" id="ARBA00023015"/>
    </source>
</evidence>
<evidence type="ECO:0000256" key="11">
    <source>
        <dbReference type="SAM" id="MobiDB-lite"/>
    </source>
</evidence>
<evidence type="ECO:0000313" key="13">
    <source>
        <dbReference type="EMBL" id="KAJ4777007.1"/>
    </source>
</evidence>
<keyword evidence="6" id="KW-0862">Zinc</keyword>
<gene>
    <name evidence="13" type="ORF">LUZ62_061264</name>
</gene>
<dbReference type="SUPFAM" id="SSF47954">
    <property type="entry name" value="Cyclin-like"/>
    <property type="match status" value="2"/>
</dbReference>
<dbReference type="InterPro" id="IPR000812">
    <property type="entry name" value="TFIIB"/>
</dbReference>
<comment type="subcellular location">
    <subcellularLocation>
        <location evidence="1">Nucleus</location>
    </subcellularLocation>
</comment>